<evidence type="ECO:0000256" key="4">
    <source>
        <dbReference type="SAM" id="MobiDB-lite"/>
    </source>
</evidence>
<dbReference type="Proteomes" id="UP000616724">
    <property type="component" value="Unassembled WGS sequence"/>
</dbReference>
<keyword evidence="2" id="KW-0238">DNA-binding</keyword>
<protein>
    <recommendedName>
        <fullName evidence="5">Tetracycline repressor TetR C-terminal domain-containing protein</fullName>
    </recommendedName>
</protein>
<dbReference type="InterPro" id="IPR050109">
    <property type="entry name" value="HTH-type_TetR-like_transc_reg"/>
</dbReference>
<keyword evidence="1" id="KW-0805">Transcription regulation</keyword>
<dbReference type="Pfam" id="PF02909">
    <property type="entry name" value="TetR_C_1"/>
    <property type="match status" value="1"/>
</dbReference>
<evidence type="ECO:0000256" key="2">
    <source>
        <dbReference type="ARBA" id="ARBA00023125"/>
    </source>
</evidence>
<dbReference type="GO" id="GO:0045892">
    <property type="term" value="P:negative regulation of DNA-templated transcription"/>
    <property type="evidence" value="ECO:0007669"/>
    <property type="project" value="InterPro"/>
</dbReference>
<evidence type="ECO:0000256" key="1">
    <source>
        <dbReference type="ARBA" id="ARBA00023015"/>
    </source>
</evidence>
<dbReference type="SUPFAM" id="SSF48498">
    <property type="entry name" value="Tetracyclin repressor-like, C-terminal domain"/>
    <property type="match status" value="1"/>
</dbReference>
<comment type="caution">
    <text evidence="6">The sequence shown here is derived from an EMBL/GenBank/DDBJ whole genome shotgun (WGS) entry which is preliminary data.</text>
</comment>
<dbReference type="Gene3D" id="1.10.357.10">
    <property type="entry name" value="Tetracycline Repressor, domain 2"/>
    <property type="match status" value="1"/>
</dbReference>
<feature type="region of interest" description="Disordered" evidence="4">
    <location>
        <begin position="1"/>
        <end position="21"/>
    </location>
</feature>
<dbReference type="InterPro" id="IPR009057">
    <property type="entry name" value="Homeodomain-like_sf"/>
</dbReference>
<reference evidence="6 7" key="1">
    <citation type="submission" date="2021-01" db="EMBL/GenBank/DDBJ databases">
        <title>Whole genome shotgun sequence of Planobispora longispora NBRC 13918.</title>
        <authorList>
            <person name="Komaki H."/>
            <person name="Tamura T."/>
        </authorList>
    </citation>
    <scope>NUCLEOTIDE SEQUENCE [LARGE SCALE GENOMIC DNA]</scope>
    <source>
        <strain evidence="6 7">NBRC 13918</strain>
    </source>
</reference>
<evidence type="ECO:0000259" key="5">
    <source>
        <dbReference type="Pfam" id="PF02909"/>
    </source>
</evidence>
<dbReference type="GO" id="GO:0003700">
    <property type="term" value="F:DNA-binding transcription factor activity"/>
    <property type="evidence" value="ECO:0007669"/>
    <property type="project" value="TreeGrafter"/>
</dbReference>
<dbReference type="SUPFAM" id="SSF46689">
    <property type="entry name" value="Homeodomain-like"/>
    <property type="match status" value="1"/>
</dbReference>
<dbReference type="GO" id="GO:0000976">
    <property type="term" value="F:transcription cis-regulatory region binding"/>
    <property type="evidence" value="ECO:0007669"/>
    <property type="project" value="TreeGrafter"/>
</dbReference>
<gene>
    <name evidence="6" type="ORF">Plo01_44900</name>
</gene>
<keyword evidence="7" id="KW-1185">Reference proteome</keyword>
<proteinExistence type="predicted"/>
<dbReference type="AlphaFoldDB" id="A0A8J3W7Q4"/>
<feature type="domain" description="Tetracycline repressor TetR C-terminal" evidence="5">
    <location>
        <begin position="87"/>
        <end position="224"/>
    </location>
</feature>
<evidence type="ECO:0000313" key="7">
    <source>
        <dbReference type="Proteomes" id="UP000616724"/>
    </source>
</evidence>
<dbReference type="InterPro" id="IPR036271">
    <property type="entry name" value="Tet_transcr_reg_TetR-rel_C_sf"/>
</dbReference>
<organism evidence="6 7">
    <name type="scientific">Planobispora longispora</name>
    <dbReference type="NCBI Taxonomy" id="28887"/>
    <lineage>
        <taxon>Bacteria</taxon>
        <taxon>Bacillati</taxon>
        <taxon>Actinomycetota</taxon>
        <taxon>Actinomycetes</taxon>
        <taxon>Streptosporangiales</taxon>
        <taxon>Streptosporangiaceae</taxon>
        <taxon>Planobispora</taxon>
    </lineage>
</organism>
<evidence type="ECO:0000313" key="6">
    <source>
        <dbReference type="EMBL" id="GIH78061.1"/>
    </source>
</evidence>
<name>A0A8J3W7Q4_9ACTN</name>
<dbReference type="EMBL" id="BOOH01000037">
    <property type="protein sequence ID" value="GIH78061.1"/>
    <property type="molecule type" value="Genomic_DNA"/>
</dbReference>
<sequence>MAGEQGDMSRQPRQWRVLGRPRGRPARITRPAIADAALAVGFDNLTLATVAEQLQVAHSALYRHVADREDLVVLAMNRMLQLTPWPEPAGRWRTDLAAQADAVWRLLESHPGLIKEFLKLTRFPEELMRRFGDSIQQLIAYGFTPENAFLAADTVFDLTVDVFSRGKQLDVPVGDADVRTSTADAWATAVGEAVAPLIRTALAEPASVWFARKLDLVLDGIAARLAPSQH</sequence>
<keyword evidence="3" id="KW-0804">Transcription</keyword>
<dbReference type="PANTHER" id="PTHR30055:SF151">
    <property type="entry name" value="TRANSCRIPTIONAL REGULATORY PROTEIN"/>
    <property type="match status" value="1"/>
</dbReference>
<dbReference type="InterPro" id="IPR004111">
    <property type="entry name" value="Repressor_TetR_C"/>
</dbReference>
<evidence type="ECO:0000256" key="3">
    <source>
        <dbReference type="ARBA" id="ARBA00023163"/>
    </source>
</evidence>
<dbReference type="Gene3D" id="1.10.10.60">
    <property type="entry name" value="Homeodomain-like"/>
    <property type="match status" value="1"/>
</dbReference>
<accession>A0A8J3W7Q4</accession>
<dbReference type="PANTHER" id="PTHR30055">
    <property type="entry name" value="HTH-TYPE TRANSCRIPTIONAL REGULATOR RUTR"/>
    <property type="match status" value="1"/>
</dbReference>